<sequence length="71" mass="8030">MVMLIWPVAVIAIALYFGGYFYVEASKAGMKKEFWALAGLVAGPVLMPLFTFHRYIQMKREAGLENIWMAA</sequence>
<proteinExistence type="predicted"/>
<accession>A0A7S9HC15</accession>
<dbReference type="RefSeq" id="WP_195809898.1">
    <property type="nucleotide sequence ID" value="NZ_CP064795.1"/>
</dbReference>
<feature type="transmembrane region" description="Helical" evidence="1">
    <location>
        <begin position="35"/>
        <end position="56"/>
    </location>
</feature>
<evidence type="ECO:0000313" key="3">
    <source>
        <dbReference type="Proteomes" id="UP000595095"/>
    </source>
</evidence>
<protein>
    <submittedName>
        <fullName evidence="2">Uncharacterized protein</fullName>
    </submittedName>
</protein>
<organism evidence="2 3">
    <name type="scientific">Salinimonas marina</name>
    <dbReference type="NCBI Taxonomy" id="2785918"/>
    <lineage>
        <taxon>Bacteria</taxon>
        <taxon>Pseudomonadati</taxon>
        <taxon>Pseudomonadota</taxon>
        <taxon>Gammaproteobacteria</taxon>
        <taxon>Alteromonadales</taxon>
        <taxon>Alteromonadaceae</taxon>
        <taxon>Alteromonas/Salinimonas group</taxon>
        <taxon>Salinimonas</taxon>
    </lineage>
</organism>
<dbReference type="EMBL" id="CP064795">
    <property type="protein sequence ID" value="QPG04806.1"/>
    <property type="molecule type" value="Genomic_DNA"/>
</dbReference>
<evidence type="ECO:0000256" key="1">
    <source>
        <dbReference type="SAM" id="Phobius"/>
    </source>
</evidence>
<evidence type="ECO:0000313" key="2">
    <source>
        <dbReference type="EMBL" id="QPG04806.1"/>
    </source>
</evidence>
<dbReference type="AlphaFoldDB" id="A0A7S9HC15"/>
<keyword evidence="1" id="KW-1133">Transmembrane helix</keyword>
<keyword evidence="1" id="KW-0812">Transmembrane</keyword>
<gene>
    <name evidence="2" type="ORF">IT774_11500</name>
</gene>
<keyword evidence="3" id="KW-1185">Reference proteome</keyword>
<dbReference type="Proteomes" id="UP000595095">
    <property type="component" value="Chromosome"/>
</dbReference>
<reference evidence="2 3" key="1">
    <citation type="submission" date="2020-11" db="EMBL/GenBank/DDBJ databases">
        <title>Complete genome sequence for Salinimonas sp. strain G2-b.</title>
        <authorList>
            <person name="Park S.-J."/>
        </authorList>
    </citation>
    <scope>NUCLEOTIDE SEQUENCE [LARGE SCALE GENOMIC DNA]</scope>
    <source>
        <strain evidence="2 3">G2-b</strain>
    </source>
</reference>
<keyword evidence="1" id="KW-0472">Membrane</keyword>
<feature type="transmembrane region" description="Helical" evidence="1">
    <location>
        <begin position="6"/>
        <end position="23"/>
    </location>
</feature>
<dbReference type="KEGG" id="smaa:IT774_11500"/>
<name>A0A7S9HC15_9ALTE</name>